<dbReference type="Proteomes" id="UP000053593">
    <property type="component" value="Unassembled WGS sequence"/>
</dbReference>
<dbReference type="HOGENOM" id="CLU_1540244_0_0_1"/>
<dbReference type="AlphaFoldDB" id="A0A0D0CN28"/>
<evidence type="ECO:0000313" key="1">
    <source>
        <dbReference type="EMBL" id="KIK60077.1"/>
    </source>
</evidence>
<protein>
    <submittedName>
        <fullName evidence="1">Uncharacterized protein</fullName>
    </submittedName>
</protein>
<evidence type="ECO:0000313" key="2">
    <source>
        <dbReference type="Proteomes" id="UP000053593"/>
    </source>
</evidence>
<reference evidence="1 2" key="1">
    <citation type="submission" date="2014-04" db="EMBL/GenBank/DDBJ databases">
        <title>Evolutionary Origins and Diversification of the Mycorrhizal Mutualists.</title>
        <authorList>
            <consortium name="DOE Joint Genome Institute"/>
            <consortium name="Mycorrhizal Genomics Consortium"/>
            <person name="Kohler A."/>
            <person name="Kuo A."/>
            <person name="Nagy L.G."/>
            <person name="Floudas D."/>
            <person name="Copeland A."/>
            <person name="Barry K.W."/>
            <person name="Cichocki N."/>
            <person name="Veneault-Fourrey C."/>
            <person name="LaButti K."/>
            <person name="Lindquist E.A."/>
            <person name="Lipzen A."/>
            <person name="Lundell T."/>
            <person name="Morin E."/>
            <person name="Murat C."/>
            <person name="Riley R."/>
            <person name="Ohm R."/>
            <person name="Sun H."/>
            <person name="Tunlid A."/>
            <person name="Henrissat B."/>
            <person name="Grigoriev I.V."/>
            <person name="Hibbett D.S."/>
            <person name="Martin F."/>
        </authorList>
    </citation>
    <scope>NUCLEOTIDE SEQUENCE [LARGE SCALE GENOMIC DNA]</scope>
    <source>
        <strain evidence="1 2">FD-317 M1</strain>
    </source>
</reference>
<accession>A0A0D0CN28</accession>
<gene>
    <name evidence="1" type="ORF">GYMLUDRAFT_44066</name>
</gene>
<organism evidence="1 2">
    <name type="scientific">Collybiopsis luxurians FD-317 M1</name>
    <dbReference type="NCBI Taxonomy" id="944289"/>
    <lineage>
        <taxon>Eukaryota</taxon>
        <taxon>Fungi</taxon>
        <taxon>Dikarya</taxon>
        <taxon>Basidiomycota</taxon>
        <taxon>Agaricomycotina</taxon>
        <taxon>Agaricomycetes</taxon>
        <taxon>Agaricomycetidae</taxon>
        <taxon>Agaricales</taxon>
        <taxon>Marasmiineae</taxon>
        <taxon>Omphalotaceae</taxon>
        <taxon>Collybiopsis</taxon>
        <taxon>Collybiopsis luxurians</taxon>
    </lineage>
</organism>
<keyword evidence="2" id="KW-1185">Reference proteome</keyword>
<sequence>MDEPPLYSWIPLEHSSCYAAVTFEFDYPDVWQWSIFITSRHEDDSERMVTEYRWTPEGLDIEDLEAVRLVTIPDSDHAIFICFKLDGCVASPEEVDRLAKEISVATPFSQYPEWRDAIASKEGTFTFITRLKDSGYLQREESADVITSTLDSLAKKMVYKVLAKEQIKTVLMTV</sequence>
<dbReference type="EMBL" id="KN834777">
    <property type="protein sequence ID" value="KIK60077.1"/>
    <property type="molecule type" value="Genomic_DNA"/>
</dbReference>
<name>A0A0D0CN28_9AGAR</name>
<proteinExistence type="predicted"/>